<evidence type="ECO:0000313" key="3">
    <source>
        <dbReference type="Proteomes" id="UP001633002"/>
    </source>
</evidence>
<dbReference type="EMBL" id="JBJQOH010000001">
    <property type="protein sequence ID" value="KAL3699881.1"/>
    <property type="molecule type" value="Genomic_DNA"/>
</dbReference>
<accession>A0ABD3IC58</accession>
<organism evidence="2 3">
    <name type="scientific">Riccia sorocarpa</name>
    <dbReference type="NCBI Taxonomy" id="122646"/>
    <lineage>
        <taxon>Eukaryota</taxon>
        <taxon>Viridiplantae</taxon>
        <taxon>Streptophyta</taxon>
        <taxon>Embryophyta</taxon>
        <taxon>Marchantiophyta</taxon>
        <taxon>Marchantiopsida</taxon>
        <taxon>Marchantiidae</taxon>
        <taxon>Marchantiales</taxon>
        <taxon>Ricciaceae</taxon>
        <taxon>Riccia</taxon>
    </lineage>
</organism>
<dbReference type="AlphaFoldDB" id="A0ABD3IC58"/>
<protein>
    <submittedName>
        <fullName evidence="2">Uncharacterized protein</fullName>
    </submittedName>
</protein>
<evidence type="ECO:0000313" key="2">
    <source>
        <dbReference type="EMBL" id="KAL3699881.1"/>
    </source>
</evidence>
<sequence>MESIMGPGRWILAGDYNMVELSDDSKGKSALLSGAEARAWKQLALTKGVVDAYLCSVARSGGLYTRQAFCDLRLDGAQALGIGVDQGPRSSTAGETYNDGRAQGDSRPHARSSLTQADTQEEEHPQLVTLLKHVEENLRKREHEEVRSWRMRSREWWLREGEAPTRYFYAQTKARFCRKAIQSLENDNGVITTDRALTMQQVHDYYKNLYTREETT</sequence>
<feature type="region of interest" description="Disordered" evidence="1">
    <location>
        <begin position="83"/>
        <end position="125"/>
    </location>
</feature>
<proteinExistence type="predicted"/>
<evidence type="ECO:0000256" key="1">
    <source>
        <dbReference type="SAM" id="MobiDB-lite"/>
    </source>
</evidence>
<dbReference type="Proteomes" id="UP001633002">
    <property type="component" value="Unassembled WGS sequence"/>
</dbReference>
<keyword evidence="3" id="KW-1185">Reference proteome</keyword>
<comment type="caution">
    <text evidence="2">The sequence shown here is derived from an EMBL/GenBank/DDBJ whole genome shotgun (WGS) entry which is preliminary data.</text>
</comment>
<name>A0ABD3IC58_9MARC</name>
<reference evidence="2 3" key="1">
    <citation type="submission" date="2024-09" db="EMBL/GenBank/DDBJ databases">
        <title>Chromosome-scale assembly of Riccia sorocarpa.</title>
        <authorList>
            <person name="Paukszto L."/>
        </authorList>
    </citation>
    <scope>NUCLEOTIDE SEQUENCE [LARGE SCALE GENOMIC DNA]</scope>
    <source>
        <strain evidence="2">LP-2024</strain>
        <tissue evidence="2">Aerial parts of the thallus</tissue>
    </source>
</reference>
<gene>
    <name evidence="2" type="ORF">R1sor_017903</name>
</gene>